<dbReference type="GO" id="GO:1990281">
    <property type="term" value="C:efflux pump complex"/>
    <property type="evidence" value="ECO:0007669"/>
    <property type="project" value="TreeGrafter"/>
</dbReference>
<organism evidence="7 8">
    <name type="scientific">Rhodopseudomonas palustris</name>
    <dbReference type="NCBI Taxonomy" id="1076"/>
    <lineage>
        <taxon>Bacteria</taxon>
        <taxon>Pseudomonadati</taxon>
        <taxon>Pseudomonadota</taxon>
        <taxon>Alphaproteobacteria</taxon>
        <taxon>Hyphomicrobiales</taxon>
        <taxon>Nitrobacteraceae</taxon>
        <taxon>Rhodopseudomonas</taxon>
    </lineage>
</organism>
<comment type="subcellular location">
    <subcellularLocation>
        <location evidence="1">Cell envelope</location>
    </subcellularLocation>
</comment>
<dbReference type="PANTHER" id="PTHR30469">
    <property type="entry name" value="MULTIDRUG RESISTANCE PROTEIN MDTA"/>
    <property type="match status" value="1"/>
</dbReference>
<evidence type="ECO:0000259" key="5">
    <source>
        <dbReference type="Pfam" id="PF25917"/>
    </source>
</evidence>
<gene>
    <name evidence="7" type="ORF">HZA66_12370</name>
</gene>
<dbReference type="AlphaFoldDB" id="A0A933RZG9"/>
<comment type="caution">
    <text evidence="7">The sequence shown here is derived from an EMBL/GenBank/DDBJ whole genome shotgun (WGS) entry which is preliminary data.</text>
</comment>
<feature type="domain" description="Multidrug resistance protein MdtA-like alpha-helical hairpin" evidence="4">
    <location>
        <begin position="105"/>
        <end position="173"/>
    </location>
</feature>
<dbReference type="InterPro" id="IPR058625">
    <property type="entry name" value="MdtA-like_BSH"/>
</dbReference>
<evidence type="ECO:0000259" key="4">
    <source>
        <dbReference type="Pfam" id="PF25876"/>
    </source>
</evidence>
<dbReference type="InterPro" id="IPR058627">
    <property type="entry name" value="MdtA-like_C"/>
</dbReference>
<evidence type="ECO:0000256" key="1">
    <source>
        <dbReference type="ARBA" id="ARBA00004196"/>
    </source>
</evidence>
<dbReference type="Gene3D" id="1.10.287.470">
    <property type="entry name" value="Helix hairpin bin"/>
    <property type="match status" value="1"/>
</dbReference>
<dbReference type="Gene3D" id="2.40.30.170">
    <property type="match status" value="1"/>
</dbReference>
<dbReference type="EMBL" id="JACRJB010000034">
    <property type="protein sequence ID" value="MBI5130229.1"/>
    <property type="molecule type" value="Genomic_DNA"/>
</dbReference>
<proteinExistence type="inferred from homology"/>
<dbReference type="Pfam" id="PF25876">
    <property type="entry name" value="HH_MFP_RND"/>
    <property type="match status" value="1"/>
</dbReference>
<reference evidence="7" key="1">
    <citation type="submission" date="2020-07" db="EMBL/GenBank/DDBJ databases">
        <title>Huge and variable diversity of episymbiotic CPR bacteria and DPANN archaea in groundwater ecosystems.</title>
        <authorList>
            <person name="He C.Y."/>
            <person name="Keren R."/>
            <person name="Whittaker M."/>
            <person name="Farag I.F."/>
            <person name="Doudna J."/>
            <person name="Cate J.H.D."/>
            <person name="Banfield J.F."/>
        </authorList>
    </citation>
    <scope>NUCLEOTIDE SEQUENCE</scope>
    <source>
        <strain evidence="7">NC_groundwater_1818_Pr3_B-0.1um_66_35</strain>
    </source>
</reference>
<dbReference type="InterPro" id="IPR006143">
    <property type="entry name" value="RND_pump_MFP"/>
</dbReference>
<name>A0A933RZG9_RHOPL</name>
<dbReference type="NCBIfam" id="TIGR01730">
    <property type="entry name" value="RND_mfp"/>
    <property type="match status" value="1"/>
</dbReference>
<dbReference type="PANTHER" id="PTHR30469:SF38">
    <property type="entry name" value="HLYD FAMILY SECRETION PROTEIN"/>
    <property type="match status" value="1"/>
</dbReference>
<dbReference type="Proteomes" id="UP000782519">
    <property type="component" value="Unassembled WGS sequence"/>
</dbReference>
<dbReference type="Gene3D" id="2.40.420.20">
    <property type="match status" value="1"/>
</dbReference>
<dbReference type="Gene3D" id="2.40.50.100">
    <property type="match status" value="1"/>
</dbReference>
<evidence type="ECO:0000313" key="7">
    <source>
        <dbReference type="EMBL" id="MBI5130229.1"/>
    </source>
</evidence>
<dbReference type="GO" id="GO:0015562">
    <property type="term" value="F:efflux transmembrane transporter activity"/>
    <property type="evidence" value="ECO:0007669"/>
    <property type="project" value="TreeGrafter"/>
</dbReference>
<sequence length="364" mass="38469">MGRLIMLSAFRMILLVPLALSLAGCGGEKAQPVRALLLVKTEVVRLQPSQTVIRLTGDVQARVSTELSFRVSGRVTERLVDVGAHVNAGEVLARIDPTEQQADLAGSQAAVASAEAQVRVATANFERQKSLIDKGFTTRVAYDQAQEALRTAEGSLETAKAQLGNSTDALSYTELRASAPGIITARNIEVGQVAQAAQSAYTLAEDGARDAVVDVYESIFLTQWEGEGAKLTLLSDPSVTATARPREISPSVDPKTGSVRVKMSIIDPPAAMTLGSVVVAEGRSKPVDKIALPWSALTSDIHGPAVWVVDPSSHAVSLRSVVIETYETNSVVVASGLKPGERVVTEGGKFLRPAQIVTYEGVSS</sequence>
<dbReference type="Pfam" id="PF25967">
    <property type="entry name" value="RND-MFP_C"/>
    <property type="match status" value="1"/>
</dbReference>
<dbReference type="InterPro" id="IPR058624">
    <property type="entry name" value="MdtA-like_HH"/>
</dbReference>
<accession>A0A933RZG9</accession>
<protein>
    <submittedName>
        <fullName evidence="7">Efflux RND transporter periplasmic adaptor subunit</fullName>
    </submittedName>
</protein>
<evidence type="ECO:0000256" key="2">
    <source>
        <dbReference type="ARBA" id="ARBA00009477"/>
    </source>
</evidence>
<dbReference type="PROSITE" id="PS51257">
    <property type="entry name" value="PROKAR_LIPOPROTEIN"/>
    <property type="match status" value="1"/>
</dbReference>
<comment type="similarity">
    <text evidence="2">Belongs to the membrane fusion protein (MFP) (TC 8.A.1) family.</text>
</comment>
<evidence type="ECO:0000259" key="6">
    <source>
        <dbReference type="Pfam" id="PF25967"/>
    </source>
</evidence>
<feature type="domain" description="Multidrug resistance protein MdtA-like barrel-sandwich hybrid" evidence="5">
    <location>
        <begin position="67"/>
        <end position="200"/>
    </location>
</feature>
<dbReference type="Pfam" id="PF25917">
    <property type="entry name" value="BSH_RND"/>
    <property type="match status" value="1"/>
</dbReference>
<dbReference type="SUPFAM" id="SSF111369">
    <property type="entry name" value="HlyD-like secretion proteins"/>
    <property type="match status" value="1"/>
</dbReference>
<evidence type="ECO:0000256" key="3">
    <source>
        <dbReference type="ARBA" id="ARBA00022448"/>
    </source>
</evidence>
<keyword evidence="3" id="KW-0813">Transport</keyword>
<evidence type="ECO:0000313" key="8">
    <source>
        <dbReference type="Proteomes" id="UP000782519"/>
    </source>
</evidence>
<feature type="domain" description="Multidrug resistance protein MdtA-like C-terminal permuted SH3" evidence="6">
    <location>
        <begin position="291"/>
        <end position="349"/>
    </location>
</feature>